<accession>A0A077ZEI3</accession>
<dbReference type="PANTHER" id="PTHR47331:SF1">
    <property type="entry name" value="GAG-LIKE PROTEIN"/>
    <property type="match status" value="1"/>
</dbReference>
<evidence type="ECO:0000313" key="2">
    <source>
        <dbReference type="Proteomes" id="UP000030665"/>
    </source>
</evidence>
<keyword evidence="2" id="KW-1185">Reference proteome</keyword>
<dbReference type="InterPro" id="IPR036397">
    <property type="entry name" value="RNaseH_sf"/>
</dbReference>
<dbReference type="STRING" id="36087.A0A077ZEI3"/>
<protein>
    <submittedName>
        <fullName evidence="1">Uncharacterized protein</fullName>
    </submittedName>
</protein>
<gene>
    <name evidence="1" type="ORF">TTRE_0000707601</name>
</gene>
<dbReference type="GO" id="GO:0003676">
    <property type="term" value="F:nucleic acid binding"/>
    <property type="evidence" value="ECO:0007669"/>
    <property type="project" value="InterPro"/>
</dbReference>
<evidence type="ECO:0000313" key="1">
    <source>
        <dbReference type="EMBL" id="CDW58751.1"/>
    </source>
</evidence>
<dbReference type="Gene3D" id="3.30.420.10">
    <property type="entry name" value="Ribonuclease H-like superfamily/Ribonuclease H"/>
    <property type="match status" value="1"/>
</dbReference>
<sequence>MSERSLKPTHFNRKSNWNVSSMNRIDWDFNLPGGPHHDGAWERLIAVAKKALSATFCENIVDDEMMLTVFAEMETLLNGRSLTYLTEGHDCVEPQTPFCLLMGCKNVQIPSDVVE</sequence>
<proteinExistence type="predicted"/>
<organism evidence="1 2">
    <name type="scientific">Trichuris trichiura</name>
    <name type="common">Whipworm</name>
    <name type="synonym">Trichocephalus trichiurus</name>
    <dbReference type="NCBI Taxonomy" id="36087"/>
    <lineage>
        <taxon>Eukaryota</taxon>
        <taxon>Metazoa</taxon>
        <taxon>Ecdysozoa</taxon>
        <taxon>Nematoda</taxon>
        <taxon>Enoplea</taxon>
        <taxon>Dorylaimia</taxon>
        <taxon>Trichinellida</taxon>
        <taxon>Trichuridae</taxon>
        <taxon>Trichuris</taxon>
    </lineage>
</organism>
<reference evidence="1" key="2">
    <citation type="submission" date="2014-03" db="EMBL/GenBank/DDBJ databases">
        <title>The whipworm genome and dual-species transcriptomics of an intimate host-pathogen interaction.</title>
        <authorList>
            <person name="Foth B.J."/>
            <person name="Tsai I.J."/>
            <person name="Reid A.J."/>
            <person name="Bancroft A.J."/>
            <person name="Nichol S."/>
            <person name="Tracey A."/>
            <person name="Holroyd N."/>
            <person name="Cotton J.A."/>
            <person name="Stanley E.J."/>
            <person name="Zarowiecki M."/>
            <person name="Liu J.Z."/>
            <person name="Huckvale T."/>
            <person name="Cooper P.J."/>
            <person name="Grencis R.K."/>
            <person name="Berriman M."/>
        </authorList>
    </citation>
    <scope>NUCLEOTIDE SEQUENCE [LARGE SCALE GENOMIC DNA]</scope>
</reference>
<dbReference type="AlphaFoldDB" id="A0A077ZEI3"/>
<name>A0A077ZEI3_TRITR</name>
<dbReference type="OrthoDB" id="5870116at2759"/>
<dbReference type="PANTHER" id="PTHR47331">
    <property type="entry name" value="PHD-TYPE DOMAIN-CONTAINING PROTEIN"/>
    <property type="match status" value="1"/>
</dbReference>
<dbReference type="Proteomes" id="UP000030665">
    <property type="component" value="Unassembled WGS sequence"/>
</dbReference>
<dbReference type="EMBL" id="HG806405">
    <property type="protein sequence ID" value="CDW58751.1"/>
    <property type="molecule type" value="Genomic_DNA"/>
</dbReference>
<reference evidence="1" key="1">
    <citation type="submission" date="2014-01" db="EMBL/GenBank/DDBJ databases">
        <authorList>
            <person name="Aslett M."/>
        </authorList>
    </citation>
    <scope>NUCLEOTIDE SEQUENCE</scope>
</reference>